<dbReference type="RefSeq" id="WP_100815475.1">
    <property type="nucleotide sequence ID" value="NZ_CP017803.1"/>
</dbReference>
<evidence type="ECO:0000313" key="3">
    <source>
        <dbReference type="EMBL" id="ATZ59723.1"/>
    </source>
</evidence>
<keyword evidence="1" id="KW-0812">Transmembrane</keyword>
<protein>
    <submittedName>
        <fullName evidence="3">Zinc ribbon domain-containing protein</fullName>
    </submittedName>
</protein>
<feature type="transmembrane region" description="Helical" evidence="1">
    <location>
        <begin position="90"/>
        <end position="113"/>
    </location>
</feature>
<dbReference type="Proteomes" id="UP000232133">
    <property type="component" value="Chromosome"/>
</dbReference>
<dbReference type="AlphaFoldDB" id="A0A2H4U6J6"/>
<accession>A0A2H4U6J6</accession>
<evidence type="ECO:0000313" key="4">
    <source>
        <dbReference type="Proteomes" id="UP000232133"/>
    </source>
</evidence>
<sequence>MSKYCPKCGNELPDDAQFCNECGYSVLVDNNHTDEETPKEVMKTEEAETPKKDADEILFNEAPDKTKSNNDMDSKIFSDKASFNLPKNKILIPVAVIVIIIIGLAIFSSIIFYNPDSISITITDISATGEESDYYYNVNAIFSNLPSNTQGYLLKTTYYDSNGNALASTTEGLNTVDNSEYGSCFAFYNSPKYLAIDHVKVEIIHDGNAIKEATGDFDRNKADFSNDNNTTQS</sequence>
<keyword evidence="1" id="KW-1133">Transmembrane helix</keyword>
<dbReference type="EMBL" id="CP017803">
    <property type="protein sequence ID" value="ATZ59723.1"/>
    <property type="molecule type" value="Genomic_DNA"/>
</dbReference>
<dbReference type="Pfam" id="PF13240">
    <property type="entry name" value="Zn_Ribbon_1"/>
    <property type="match status" value="1"/>
</dbReference>
<keyword evidence="1" id="KW-0472">Membrane</keyword>
<proteinExistence type="predicted"/>
<dbReference type="InterPro" id="IPR026870">
    <property type="entry name" value="Zinc_ribbon_dom"/>
</dbReference>
<dbReference type="GeneID" id="35118604"/>
<evidence type="ECO:0000256" key="1">
    <source>
        <dbReference type="SAM" id="Phobius"/>
    </source>
</evidence>
<name>A0A2H4U6J6_METSM</name>
<evidence type="ECO:0000259" key="2">
    <source>
        <dbReference type="Pfam" id="PF13240"/>
    </source>
</evidence>
<reference evidence="3 4" key="1">
    <citation type="submission" date="2016-10" db="EMBL/GenBank/DDBJ databases">
        <authorList>
            <person name="Varghese N."/>
        </authorList>
    </citation>
    <scope>NUCLEOTIDE SEQUENCE [LARGE SCALE GENOMIC DNA]</scope>
    <source>
        <strain evidence="3 4">KB11</strain>
    </source>
</reference>
<gene>
    <name evidence="3" type="ORF">BK798_04460</name>
</gene>
<feature type="domain" description="Zinc-ribbon" evidence="2">
    <location>
        <begin position="4"/>
        <end position="26"/>
    </location>
</feature>
<organism evidence="3 4">
    <name type="scientific">Methanobrevibacter smithii</name>
    <dbReference type="NCBI Taxonomy" id="2173"/>
    <lineage>
        <taxon>Archaea</taxon>
        <taxon>Methanobacteriati</taxon>
        <taxon>Methanobacteriota</taxon>
        <taxon>Methanomada group</taxon>
        <taxon>Methanobacteria</taxon>
        <taxon>Methanobacteriales</taxon>
        <taxon>Methanobacteriaceae</taxon>
        <taxon>Methanobrevibacter</taxon>
    </lineage>
</organism>